<organism evidence="9 10">
    <name type="scientific">Cryptosporidium xiaoi</name>
    <dbReference type="NCBI Taxonomy" id="659607"/>
    <lineage>
        <taxon>Eukaryota</taxon>
        <taxon>Sar</taxon>
        <taxon>Alveolata</taxon>
        <taxon>Apicomplexa</taxon>
        <taxon>Conoidasida</taxon>
        <taxon>Coccidia</taxon>
        <taxon>Eucoccidiorida</taxon>
        <taxon>Eimeriorina</taxon>
        <taxon>Cryptosporidiidae</taxon>
        <taxon>Cryptosporidium</taxon>
    </lineage>
</organism>
<dbReference type="PANTHER" id="PTHR13605">
    <property type="entry name" value="ER MEMBRANE PROTEIN COMPLEX SUBUNIT 7"/>
    <property type="match status" value="1"/>
</dbReference>
<dbReference type="PANTHER" id="PTHR13605:SF4">
    <property type="entry name" value="ER MEMBRANE PROTEIN COMPLEX SUBUNIT 7"/>
    <property type="match status" value="1"/>
</dbReference>
<protein>
    <recommendedName>
        <fullName evidence="8">ER membrane protein complex subunit 7 beta-sandwich domain-containing protein</fullName>
    </recommendedName>
</protein>
<dbReference type="InterPro" id="IPR019008">
    <property type="entry name" value="Beta_sandwich_EMC7"/>
</dbReference>
<reference evidence="9 10" key="1">
    <citation type="submission" date="2023-10" db="EMBL/GenBank/DDBJ databases">
        <title>Comparative genomics analysis reveals potential genetic determinants of host preference in Cryptosporidium xiaoi.</title>
        <authorList>
            <person name="Xiao L."/>
            <person name="Li J."/>
        </authorList>
    </citation>
    <scope>NUCLEOTIDE SEQUENCE [LARGE SCALE GENOMIC DNA]</scope>
    <source>
        <strain evidence="9 10">52996</strain>
    </source>
</reference>
<dbReference type="GO" id="GO:0072546">
    <property type="term" value="C:EMC complex"/>
    <property type="evidence" value="ECO:0007669"/>
    <property type="project" value="TreeGrafter"/>
</dbReference>
<feature type="chain" id="PRO_5043429602" description="ER membrane protein complex subunit 7 beta-sandwich domain-containing protein" evidence="7">
    <location>
        <begin position="26"/>
        <end position="194"/>
    </location>
</feature>
<evidence type="ECO:0000256" key="7">
    <source>
        <dbReference type="SAM" id="SignalP"/>
    </source>
</evidence>
<dbReference type="InterPro" id="IPR039163">
    <property type="entry name" value="EMC7"/>
</dbReference>
<evidence type="ECO:0000256" key="3">
    <source>
        <dbReference type="ARBA" id="ARBA00022692"/>
    </source>
</evidence>
<dbReference type="GO" id="GO:0030246">
    <property type="term" value="F:carbohydrate binding"/>
    <property type="evidence" value="ECO:0007669"/>
    <property type="project" value="InterPro"/>
</dbReference>
<gene>
    <name evidence="9" type="ORF">RS030_81400</name>
</gene>
<keyword evidence="6" id="KW-0472">Membrane</keyword>
<keyword evidence="10" id="KW-1185">Reference proteome</keyword>
<dbReference type="AlphaFoldDB" id="A0AAV9XTI6"/>
<evidence type="ECO:0000256" key="1">
    <source>
        <dbReference type="ARBA" id="ARBA00004167"/>
    </source>
</evidence>
<keyword evidence="3" id="KW-0812">Transmembrane</keyword>
<evidence type="ECO:0000313" key="9">
    <source>
        <dbReference type="EMBL" id="KAK6587879.1"/>
    </source>
</evidence>
<comment type="caution">
    <text evidence="9">The sequence shown here is derived from an EMBL/GenBank/DDBJ whole genome shotgun (WGS) entry which is preliminary data.</text>
</comment>
<feature type="domain" description="ER membrane protein complex subunit 7 beta-sandwich" evidence="8">
    <location>
        <begin position="42"/>
        <end position="156"/>
    </location>
</feature>
<name>A0AAV9XTI6_9CRYT</name>
<proteinExistence type="inferred from homology"/>
<dbReference type="InterPro" id="IPR013784">
    <property type="entry name" value="Carb-bd-like_fold"/>
</dbReference>
<feature type="signal peptide" evidence="7">
    <location>
        <begin position="1"/>
        <end position="25"/>
    </location>
</feature>
<evidence type="ECO:0000256" key="4">
    <source>
        <dbReference type="ARBA" id="ARBA00022729"/>
    </source>
</evidence>
<keyword evidence="5" id="KW-1133">Transmembrane helix</keyword>
<accession>A0AAV9XTI6</accession>
<dbReference type="EMBL" id="JAWDEY010000036">
    <property type="protein sequence ID" value="KAK6587879.1"/>
    <property type="molecule type" value="Genomic_DNA"/>
</dbReference>
<evidence type="ECO:0000256" key="2">
    <source>
        <dbReference type="ARBA" id="ARBA00008880"/>
    </source>
</evidence>
<dbReference type="Pfam" id="PF09430">
    <property type="entry name" value="EMC7_beta-sandw"/>
    <property type="match status" value="1"/>
</dbReference>
<evidence type="ECO:0000256" key="6">
    <source>
        <dbReference type="ARBA" id="ARBA00023136"/>
    </source>
</evidence>
<comment type="subcellular location">
    <subcellularLocation>
        <location evidence="1">Membrane</location>
        <topology evidence="1">Single-pass membrane protein</topology>
    </subcellularLocation>
</comment>
<evidence type="ECO:0000313" key="10">
    <source>
        <dbReference type="Proteomes" id="UP001311799"/>
    </source>
</evidence>
<evidence type="ECO:0000256" key="5">
    <source>
        <dbReference type="ARBA" id="ARBA00022989"/>
    </source>
</evidence>
<comment type="similarity">
    <text evidence="2">Belongs to the EMC7 family.</text>
</comment>
<evidence type="ECO:0000259" key="8">
    <source>
        <dbReference type="Pfam" id="PF09430"/>
    </source>
</evidence>
<dbReference type="Proteomes" id="UP001311799">
    <property type="component" value="Unassembled WGS sequence"/>
</dbReference>
<keyword evidence="4 7" id="KW-0732">Signal</keyword>
<sequence length="194" mass="21777">MINRGIKHIIICTLINIFCLYKVKCEGNLTINGKIEAPSFSFENTRIFISGRPSQIRPNSDGFFKITNLPVGNYLLRIIDLDFVYNTYEIQVFEQATNGRNTLLYKKFVFDILSGIPGERISGNDLHIKPLYSTKEENKSELLSSVLSLLKNPLVVITLISLCITYALPMLQDSLDAEAMEEITGSIPGGKLKI</sequence>
<dbReference type="SUPFAM" id="SSF49452">
    <property type="entry name" value="Starch-binding domain-like"/>
    <property type="match status" value="1"/>
</dbReference>